<gene>
    <name evidence="1" type="ORF">PVN32_15285</name>
</gene>
<evidence type="ECO:0000313" key="1">
    <source>
        <dbReference type="EMBL" id="MDE1453535.1"/>
    </source>
</evidence>
<reference evidence="1" key="1">
    <citation type="submission" date="2022-12" db="EMBL/GenBank/DDBJ databases">
        <title>Draft Genome Sequences of Bacillus licheniformis and Bacillus paralicheniformis strains isolated from Irish skim milk powders.</title>
        <authorList>
            <person name="Lourenco A."/>
            <person name="Li F."/>
            <person name="Geraldine D."/>
            <person name="Tobin J.T."/>
            <person name="Butler F."/>
            <person name="Jordan K."/>
            <person name="Obrien T."/>
        </authorList>
    </citation>
    <scope>NUCLEOTIDE SEQUENCE</scope>
    <source>
        <strain evidence="1">3370</strain>
    </source>
</reference>
<dbReference type="Pfam" id="PF06152">
    <property type="entry name" value="Phage_min_cap2"/>
    <property type="match status" value="1"/>
</dbReference>
<comment type="caution">
    <text evidence="1">The sequence shown here is derived from an EMBL/GenBank/DDBJ whole genome shotgun (WGS) entry which is preliminary data.</text>
</comment>
<evidence type="ECO:0000313" key="2">
    <source>
        <dbReference type="Proteomes" id="UP001216709"/>
    </source>
</evidence>
<protein>
    <submittedName>
        <fullName evidence="1">Minor capsid protein</fullName>
    </submittedName>
</protein>
<dbReference type="RefSeq" id="WP_274678654.1">
    <property type="nucleotide sequence ID" value="NZ_JARAFF010000005.1"/>
</dbReference>
<proteinExistence type="predicted"/>
<accession>A0AAW6KCD3</accession>
<sequence>MRVPEPKYSYQTDQLATYYKDAVQDILIELDRVDIDNFRRANANATLASISEILSELDNKSKAWVEKNIPKAATDGVINTIVSLGVAETIEKAAQIASFSRLNKEMVAAAVADTHADLLAVTQNMDRKTKAAVRKAVSDSMRYHMTRGTNGRRTIASDIRNTLQQSVKTGIIDAAGRRWRPEVYADMATRTKMMETYREATTNEALRRNVYYAKISSHGAKDACRFYEGRIMKLTEDAPGNYPTYDQLKASGEIFHPNCKHVYSPIRNPEGALF</sequence>
<organism evidence="1 2">
    <name type="scientific">Bacillus paralicheniformis</name>
    <dbReference type="NCBI Taxonomy" id="1648923"/>
    <lineage>
        <taxon>Bacteria</taxon>
        <taxon>Bacillati</taxon>
        <taxon>Bacillota</taxon>
        <taxon>Bacilli</taxon>
        <taxon>Bacillales</taxon>
        <taxon>Bacillaceae</taxon>
        <taxon>Bacillus</taxon>
    </lineage>
</organism>
<name>A0AAW6KCD3_9BACI</name>
<dbReference type="EMBL" id="JARAFO010000053">
    <property type="protein sequence ID" value="MDE1453535.1"/>
    <property type="molecule type" value="Genomic_DNA"/>
</dbReference>
<dbReference type="GO" id="GO:0005198">
    <property type="term" value="F:structural molecule activity"/>
    <property type="evidence" value="ECO:0007669"/>
    <property type="project" value="InterPro"/>
</dbReference>
<dbReference type="InterPro" id="IPR009319">
    <property type="entry name" value="Phage_A118_VSP1"/>
</dbReference>
<dbReference type="Proteomes" id="UP001216709">
    <property type="component" value="Unassembled WGS sequence"/>
</dbReference>
<dbReference type="AlphaFoldDB" id="A0AAW6KCD3"/>